<sequence>MELFWNDGHLSDEGLQAIANGQLDELQSLEASEHLSFCDACLGRYLGVLEGTLLLEPERPLKESVLRRIQRKGRAILFSRYATVAAAAALVLAVWGTGVSGQVQKAVSERGLLGTESVSERIEYKENNLAGVLSSAAGGFSSGLNQLFGGLGGEPSAAREQQERREERIERQAETEATPAQSQAAPASNSASVSE</sequence>
<feature type="compositionally biased region" description="Low complexity" evidence="1">
    <location>
        <begin position="175"/>
        <end position="195"/>
    </location>
</feature>
<dbReference type="EMBL" id="HF548310">
    <property type="protein sequence ID" value="CCO21538.1"/>
    <property type="molecule type" value="Genomic_DNA"/>
</dbReference>
<organism evidence="3">
    <name type="scientific">termite gut metagenome</name>
    <dbReference type="NCBI Taxonomy" id="433724"/>
    <lineage>
        <taxon>unclassified sequences</taxon>
        <taxon>metagenomes</taxon>
        <taxon>organismal metagenomes</taxon>
    </lineage>
</organism>
<dbReference type="InterPro" id="IPR041916">
    <property type="entry name" value="Anti_sigma_zinc_sf"/>
</dbReference>
<evidence type="ECO:0000313" key="4">
    <source>
        <dbReference type="EMBL" id="CCO21538.1"/>
    </source>
</evidence>
<evidence type="ECO:0000313" key="3">
    <source>
        <dbReference type="EMBL" id="CCO20893.1"/>
    </source>
</evidence>
<keyword evidence="2" id="KW-0812">Transmembrane</keyword>
<evidence type="ECO:0000256" key="2">
    <source>
        <dbReference type="SAM" id="Phobius"/>
    </source>
</evidence>
<reference evidence="3" key="2">
    <citation type="journal article" date="2013" name="Biotechnol. Biofuels">
        <title>Mining for hemicellulases in the fungus-growing termite Pseudacanthotermes militaris using functional metagenomics.</title>
        <authorList>
            <person name="Bastien G."/>
            <person name="Arnal G."/>
            <person name="Bozonnet S."/>
            <person name="Laguerre S."/>
            <person name="Ferreira F."/>
            <person name="Faure R."/>
            <person name="Henrissat B."/>
            <person name="Lefevre F."/>
            <person name="Robe P."/>
            <person name="Bouchez O."/>
            <person name="Noirot C."/>
            <person name="Dumon C."/>
            <person name="O'Donohue M."/>
        </authorList>
    </citation>
    <scope>NUCLEOTIDE SEQUENCE</scope>
</reference>
<name>S0DDB0_9ZZZZ</name>
<protein>
    <recommendedName>
        <fullName evidence="5">Zinc-finger domain-containing protein</fullName>
    </recommendedName>
</protein>
<dbReference type="EMBL" id="HF548273">
    <property type="protein sequence ID" value="CCO20893.1"/>
    <property type="molecule type" value="Genomic_DNA"/>
</dbReference>
<gene>
    <name evidence="4" type="ORF">BN138_726</name>
    <name evidence="3" type="ORF">BN138_81</name>
</gene>
<dbReference type="Gene3D" id="1.10.10.1320">
    <property type="entry name" value="Anti-sigma factor, zinc-finger domain"/>
    <property type="match status" value="1"/>
</dbReference>
<feature type="transmembrane region" description="Helical" evidence="2">
    <location>
        <begin position="77"/>
        <end position="96"/>
    </location>
</feature>
<feature type="compositionally biased region" description="Basic and acidic residues" evidence="1">
    <location>
        <begin position="160"/>
        <end position="174"/>
    </location>
</feature>
<feature type="region of interest" description="Disordered" evidence="1">
    <location>
        <begin position="151"/>
        <end position="195"/>
    </location>
</feature>
<reference evidence="3" key="1">
    <citation type="submission" date="2012-10" db="EMBL/GenBank/DDBJ databases">
        <authorList>
            <person name="Sandrine L."/>
        </authorList>
    </citation>
    <scope>NUCLEOTIDE SEQUENCE</scope>
</reference>
<evidence type="ECO:0008006" key="5">
    <source>
        <dbReference type="Google" id="ProtNLM"/>
    </source>
</evidence>
<proteinExistence type="predicted"/>
<accession>S0DDB0</accession>
<dbReference type="AlphaFoldDB" id="S0DDB0"/>
<evidence type="ECO:0000256" key="1">
    <source>
        <dbReference type="SAM" id="MobiDB-lite"/>
    </source>
</evidence>
<keyword evidence="2" id="KW-0472">Membrane</keyword>
<keyword evidence="2" id="KW-1133">Transmembrane helix</keyword>